<accession>A0A8S5Q9W9</accession>
<evidence type="ECO:0000313" key="2">
    <source>
        <dbReference type="EMBL" id="DAE15557.1"/>
    </source>
</evidence>
<keyword evidence="1" id="KW-0812">Transmembrane</keyword>
<name>A0A8S5Q9W9_9CAUD</name>
<keyword evidence="1" id="KW-1133">Transmembrane helix</keyword>
<proteinExistence type="predicted"/>
<dbReference type="EMBL" id="BK015607">
    <property type="protein sequence ID" value="DAE15557.1"/>
    <property type="molecule type" value="Genomic_DNA"/>
</dbReference>
<reference evidence="2" key="1">
    <citation type="journal article" date="2021" name="Proc. Natl. Acad. Sci. U.S.A.">
        <title>A Catalog of Tens of Thousands of Viruses from Human Metagenomes Reveals Hidden Associations with Chronic Diseases.</title>
        <authorList>
            <person name="Tisza M.J."/>
            <person name="Buck C.B."/>
        </authorList>
    </citation>
    <scope>NUCLEOTIDE SEQUENCE</scope>
    <source>
        <strain evidence="2">Ctm8X17</strain>
    </source>
</reference>
<feature type="transmembrane region" description="Helical" evidence="1">
    <location>
        <begin position="18"/>
        <end position="36"/>
    </location>
</feature>
<sequence length="38" mass="4459">MLRCVLAFGCPTPVHFRLTYLFVPCDIIVHFFVSFVNR</sequence>
<protein>
    <submittedName>
        <fullName evidence="2">Uncharacterized protein</fullName>
    </submittedName>
</protein>
<keyword evidence="1" id="KW-0472">Membrane</keyword>
<evidence type="ECO:0000256" key="1">
    <source>
        <dbReference type="SAM" id="Phobius"/>
    </source>
</evidence>
<organism evidence="2">
    <name type="scientific">Myoviridae sp. ctm8X17</name>
    <dbReference type="NCBI Taxonomy" id="2825168"/>
    <lineage>
        <taxon>Viruses</taxon>
        <taxon>Duplodnaviria</taxon>
        <taxon>Heunggongvirae</taxon>
        <taxon>Uroviricota</taxon>
        <taxon>Caudoviricetes</taxon>
    </lineage>
</organism>